<evidence type="ECO:0000256" key="3">
    <source>
        <dbReference type="ARBA" id="ARBA00038471"/>
    </source>
</evidence>
<dbReference type="InterPro" id="IPR035513">
    <property type="entry name" value="Invertase/methylesterase_inhib"/>
</dbReference>
<comment type="similarity">
    <text evidence="3">Belongs to the PMEI family.</text>
</comment>
<evidence type="ECO:0000256" key="2">
    <source>
        <dbReference type="ARBA" id="ARBA00023157"/>
    </source>
</evidence>
<dbReference type="PANTHER" id="PTHR35357:SF23">
    <property type="entry name" value="PECTINESTERASE INHIBITOR DOMAIN-CONTAINING PROTEIN"/>
    <property type="match status" value="1"/>
</dbReference>
<dbReference type="GO" id="GO:0004857">
    <property type="term" value="F:enzyme inhibitor activity"/>
    <property type="evidence" value="ECO:0007669"/>
    <property type="project" value="InterPro"/>
</dbReference>
<evidence type="ECO:0000259" key="4">
    <source>
        <dbReference type="Pfam" id="PF04043"/>
    </source>
</evidence>
<dbReference type="SUPFAM" id="SSF101148">
    <property type="entry name" value="Plant invertase/pectin methylesterase inhibitor"/>
    <property type="match status" value="1"/>
</dbReference>
<gene>
    <name evidence="5" type="ORF">TRIUR3_19582</name>
</gene>
<dbReference type="AlphaFoldDB" id="M7ZWN1"/>
<dbReference type="NCBIfam" id="TIGR01614">
    <property type="entry name" value="PME_inhib"/>
    <property type="match status" value="1"/>
</dbReference>
<dbReference type="Gene3D" id="1.20.140.40">
    <property type="entry name" value="Invertase/pectin methylesterase inhibitor family protein"/>
    <property type="match status" value="1"/>
</dbReference>
<keyword evidence="2" id="KW-1015">Disulfide bond</keyword>
<sequence>MAPTSIVFSVIVFLLLSNGITTQAGGSGSGKPKATSLIVEACKNTSGESQDTGVTKEFCLSTLQSDSRSAKAKDLRDLVVISIDILKGRVTDASVKVKKMLQNAKKGTLTMYALSISELQYEKVVSTLNICQAMIRDHQGDKGDLKSLGLLHCVDMTGETIQECENELGDVRGAEALLSENEGLRILANLNSALVAPYDV</sequence>
<dbReference type="OMA" id="CQAMIRD"/>
<protein>
    <recommendedName>
        <fullName evidence="4">Pectinesterase inhibitor domain-containing protein</fullName>
    </recommendedName>
</protein>
<dbReference type="PANTHER" id="PTHR35357">
    <property type="entry name" value="OS02G0537100 PROTEIN"/>
    <property type="match status" value="1"/>
</dbReference>
<reference evidence="5" key="1">
    <citation type="journal article" date="2013" name="Nature">
        <title>Draft genome of the wheat A-genome progenitor Triticum urartu.</title>
        <authorList>
            <person name="Ling H.Q."/>
            <person name="Zhao S."/>
            <person name="Liu D."/>
            <person name="Wang J."/>
            <person name="Sun H."/>
            <person name="Zhang C."/>
            <person name="Fan H."/>
            <person name="Li D."/>
            <person name="Dong L."/>
            <person name="Tao Y."/>
            <person name="Gao C."/>
            <person name="Wu H."/>
            <person name="Li Y."/>
            <person name="Cui Y."/>
            <person name="Guo X."/>
            <person name="Zheng S."/>
            <person name="Wang B."/>
            <person name="Yu K."/>
            <person name="Liang Q."/>
            <person name="Yang W."/>
            <person name="Lou X."/>
            <person name="Chen J."/>
            <person name="Feng M."/>
            <person name="Jian J."/>
            <person name="Zhang X."/>
            <person name="Luo G."/>
            <person name="Jiang Y."/>
            <person name="Liu J."/>
            <person name="Wang Z."/>
            <person name="Sha Y."/>
            <person name="Zhang B."/>
            <person name="Wu H."/>
            <person name="Tang D."/>
            <person name="Shen Q."/>
            <person name="Xue P."/>
            <person name="Zou S."/>
            <person name="Wang X."/>
            <person name="Liu X."/>
            <person name="Wang F."/>
            <person name="Yang Y."/>
            <person name="An X."/>
            <person name="Dong Z."/>
            <person name="Zhang K."/>
            <person name="Zhang X."/>
            <person name="Luo M.C."/>
            <person name="Dvorak J."/>
            <person name="Tong Y."/>
            <person name="Wang J."/>
            <person name="Yang H."/>
            <person name="Li Z."/>
            <person name="Wang D."/>
            <person name="Zhang A."/>
            <person name="Wang J."/>
        </authorList>
    </citation>
    <scope>NUCLEOTIDE SEQUENCE</scope>
</reference>
<proteinExistence type="inferred from homology"/>
<organism evidence="5">
    <name type="scientific">Triticum urartu</name>
    <name type="common">Red wild einkorn</name>
    <name type="synonym">Crithodium urartu</name>
    <dbReference type="NCBI Taxonomy" id="4572"/>
    <lineage>
        <taxon>Eukaryota</taxon>
        <taxon>Viridiplantae</taxon>
        <taxon>Streptophyta</taxon>
        <taxon>Embryophyta</taxon>
        <taxon>Tracheophyta</taxon>
        <taxon>Spermatophyta</taxon>
        <taxon>Magnoliopsida</taxon>
        <taxon>Liliopsida</taxon>
        <taxon>Poales</taxon>
        <taxon>Poaceae</taxon>
        <taxon>BOP clade</taxon>
        <taxon>Pooideae</taxon>
        <taxon>Triticodae</taxon>
        <taxon>Triticeae</taxon>
        <taxon>Triticinae</taxon>
        <taxon>Triticum</taxon>
    </lineage>
</organism>
<dbReference type="Pfam" id="PF04043">
    <property type="entry name" value="PMEI"/>
    <property type="match status" value="1"/>
</dbReference>
<accession>M7ZWN1</accession>
<dbReference type="InterPro" id="IPR006501">
    <property type="entry name" value="Pectinesterase_inhib_dom"/>
</dbReference>
<evidence type="ECO:0000313" key="5">
    <source>
        <dbReference type="EMBL" id="EMS64051.1"/>
    </source>
</evidence>
<name>M7ZWN1_TRIUA</name>
<keyword evidence="1" id="KW-0732">Signal</keyword>
<dbReference type="EMBL" id="KD061344">
    <property type="protein sequence ID" value="EMS64051.1"/>
    <property type="molecule type" value="Genomic_DNA"/>
</dbReference>
<evidence type="ECO:0000256" key="1">
    <source>
        <dbReference type="ARBA" id="ARBA00022729"/>
    </source>
</evidence>
<feature type="domain" description="Pectinesterase inhibitor" evidence="4">
    <location>
        <begin position="37"/>
        <end position="170"/>
    </location>
</feature>